<proteinExistence type="predicted"/>
<protein>
    <submittedName>
        <fullName evidence="1">Uncharacterized protein</fullName>
    </submittedName>
</protein>
<gene>
    <name evidence="1" type="ORF">GA0116948_105235</name>
</gene>
<dbReference type="Proteomes" id="UP000242818">
    <property type="component" value="Unassembled WGS sequence"/>
</dbReference>
<dbReference type="EMBL" id="FMAR01000005">
    <property type="protein sequence ID" value="SCC29785.1"/>
    <property type="molecule type" value="Genomic_DNA"/>
</dbReference>
<keyword evidence="2" id="KW-1185">Reference proteome</keyword>
<dbReference type="RefSeq" id="WP_089711577.1">
    <property type="nucleotide sequence ID" value="NZ_FMAR01000005.1"/>
</dbReference>
<accession>A0A1C4DEH8</accession>
<name>A0A1C4DEH8_9BACT</name>
<reference evidence="1 2" key="1">
    <citation type="submission" date="2016-08" db="EMBL/GenBank/DDBJ databases">
        <authorList>
            <person name="Seilhamer J.J."/>
        </authorList>
    </citation>
    <scope>NUCLEOTIDE SEQUENCE [LARGE SCALE GENOMIC DNA]</scope>
    <source>
        <strain evidence="1 2">A37T2</strain>
    </source>
</reference>
<evidence type="ECO:0000313" key="2">
    <source>
        <dbReference type="Proteomes" id="UP000242818"/>
    </source>
</evidence>
<evidence type="ECO:0000313" key="1">
    <source>
        <dbReference type="EMBL" id="SCC29785.1"/>
    </source>
</evidence>
<dbReference type="STRING" id="1335309.GA0116948_105235"/>
<organism evidence="1 2">
    <name type="scientific">Chitinophaga costaii</name>
    <dbReference type="NCBI Taxonomy" id="1335309"/>
    <lineage>
        <taxon>Bacteria</taxon>
        <taxon>Pseudomonadati</taxon>
        <taxon>Bacteroidota</taxon>
        <taxon>Chitinophagia</taxon>
        <taxon>Chitinophagales</taxon>
        <taxon>Chitinophagaceae</taxon>
        <taxon>Chitinophaga</taxon>
    </lineage>
</organism>
<dbReference type="AlphaFoldDB" id="A0A1C4DEH8"/>
<sequence>MKISIYSTLAAALAVYAGHSARATTHNRLSYVYKYIGAYPVSAASLVTNVNNWTYVAGPPSEDCVDVIQACEVNTTITNTWPFGKRPTRKLPALQTISGPSPRFTVSPDWDKGITEVYSASYVND</sequence>